<evidence type="ECO:0000256" key="5">
    <source>
        <dbReference type="ARBA" id="ARBA00023004"/>
    </source>
</evidence>
<dbReference type="Gene3D" id="1.10.260.50">
    <property type="match status" value="1"/>
</dbReference>
<keyword evidence="5" id="KW-0408">Iron</keyword>
<evidence type="ECO:0000259" key="8">
    <source>
        <dbReference type="Pfam" id="PF00266"/>
    </source>
</evidence>
<accession>A0A3E2TQW3</accession>
<evidence type="ECO:0000313" key="9">
    <source>
        <dbReference type="EMBL" id="RGB81046.1"/>
    </source>
</evidence>
<dbReference type="Proteomes" id="UP000261231">
    <property type="component" value="Unassembled WGS sequence"/>
</dbReference>
<dbReference type="GO" id="GO:0051536">
    <property type="term" value="F:iron-sulfur cluster binding"/>
    <property type="evidence" value="ECO:0007669"/>
    <property type="project" value="UniProtKB-KW"/>
</dbReference>
<dbReference type="InterPro" id="IPR000192">
    <property type="entry name" value="Aminotrans_V_dom"/>
</dbReference>
<dbReference type="InterPro" id="IPR016454">
    <property type="entry name" value="Cysteine_dSase"/>
</dbReference>
<dbReference type="InterPro" id="IPR015424">
    <property type="entry name" value="PyrdxlP-dep_Trfase"/>
</dbReference>
<dbReference type="Pfam" id="PF00266">
    <property type="entry name" value="Aminotran_5"/>
    <property type="match status" value="1"/>
</dbReference>
<dbReference type="OrthoDB" id="9808002at2"/>
<keyword evidence="6" id="KW-0411">Iron-sulfur</keyword>
<dbReference type="FunFam" id="3.40.640.10:FF:000084">
    <property type="entry name" value="IscS-like cysteine desulfurase"/>
    <property type="match status" value="1"/>
</dbReference>
<dbReference type="InterPro" id="IPR020578">
    <property type="entry name" value="Aminotrans_V_PyrdxlP_BS"/>
</dbReference>
<dbReference type="PROSITE" id="PS00595">
    <property type="entry name" value="AA_TRANSFER_CLASS_5"/>
    <property type="match status" value="1"/>
</dbReference>
<gene>
    <name evidence="9" type="ORF">DW070_04430</name>
    <name evidence="10" type="ORF">DW747_03655</name>
</gene>
<dbReference type="GO" id="GO:0046872">
    <property type="term" value="F:metal ion binding"/>
    <property type="evidence" value="ECO:0007669"/>
    <property type="project" value="UniProtKB-KW"/>
</dbReference>
<dbReference type="InterPro" id="IPR015422">
    <property type="entry name" value="PyrdxlP-dep_Trfase_small"/>
</dbReference>
<protein>
    <submittedName>
        <fullName evidence="9">Cysteine desulfurase</fullName>
    </submittedName>
</protein>
<dbReference type="EMBL" id="QVFD01000002">
    <property type="protein sequence ID" value="RGC50477.1"/>
    <property type="molecule type" value="Genomic_DNA"/>
</dbReference>
<evidence type="ECO:0000256" key="4">
    <source>
        <dbReference type="ARBA" id="ARBA00022898"/>
    </source>
</evidence>
<comment type="similarity">
    <text evidence="2">Belongs to the class-V pyridoxal-phosphate-dependent aminotransferase family. NifS/IscS subfamily.</text>
</comment>
<dbReference type="SUPFAM" id="SSF53383">
    <property type="entry name" value="PLP-dependent transferases"/>
    <property type="match status" value="1"/>
</dbReference>
<evidence type="ECO:0000256" key="7">
    <source>
        <dbReference type="RuleBase" id="RU004504"/>
    </source>
</evidence>
<evidence type="ECO:0000256" key="1">
    <source>
        <dbReference type="ARBA" id="ARBA00001933"/>
    </source>
</evidence>
<keyword evidence="4" id="KW-0663">Pyridoxal phosphate</keyword>
<reference evidence="11 12" key="1">
    <citation type="submission" date="2018-08" db="EMBL/GenBank/DDBJ databases">
        <title>A genome reference for cultivated species of the human gut microbiota.</title>
        <authorList>
            <person name="Zou Y."/>
            <person name="Xue W."/>
            <person name="Luo G."/>
        </authorList>
    </citation>
    <scope>NUCLEOTIDE SEQUENCE [LARGE SCALE GENOMIC DNA]</scope>
    <source>
        <strain evidence="9 11">AF45-17</strain>
        <strain evidence="10 12">AM28-39</strain>
    </source>
</reference>
<evidence type="ECO:0000256" key="3">
    <source>
        <dbReference type="ARBA" id="ARBA00022723"/>
    </source>
</evidence>
<proteinExistence type="inferred from homology"/>
<dbReference type="AlphaFoldDB" id="A0A3E2TQW3"/>
<keyword evidence="12" id="KW-1185">Reference proteome</keyword>
<evidence type="ECO:0000256" key="6">
    <source>
        <dbReference type="ARBA" id="ARBA00023014"/>
    </source>
</evidence>
<dbReference type="Proteomes" id="UP000260773">
    <property type="component" value="Unassembled WGS sequence"/>
</dbReference>
<dbReference type="RefSeq" id="WP_015514597.1">
    <property type="nucleotide sequence ID" value="NZ_JAQCWV010000001.1"/>
</dbReference>
<comment type="cofactor">
    <cofactor evidence="1 7">
        <name>pyridoxal 5'-phosphate</name>
        <dbReference type="ChEBI" id="CHEBI:597326"/>
    </cofactor>
</comment>
<dbReference type="PANTHER" id="PTHR11601">
    <property type="entry name" value="CYSTEINE DESULFURYLASE FAMILY MEMBER"/>
    <property type="match status" value="1"/>
</dbReference>
<dbReference type="Gene3D" id="3.90.1150.10">
    <property type="entry name" value="Aspartate Aminotransferase, domain 1"/>
    <property type="match status" value="1"/>
</dbReference>
<name>A0A3E2TQW3_9FIRM</name>
<feature type="domain" description="Aminotransferase class V" evidence="8">
    <location>
        <begin position="3"/>
        <end position="378"/>
    </location>
</feature>
<evidence type="ECO:0000313" key="11">
    <source>
        <dbReference type="Proteomes" id="UP000260773"/>
    </source>
</evidence>
<dbReference type="EMBL" id="QVEP01000007">
    <property type="protein sequence ID" value="RGB81046.1"/>
    <property type="molecule type" value="Genomic_DNA"/>
</dbReference>
<evidence type="ECO:0000313" key="10">
    <source>
        <dbReference type="EMBL" id="RGC50477.1"/>
    </source>
</evidence>
<evidence type="ECO:0000313" key="12">
    <source>
        <dbReference type="Proteomes" id="UP000261231"/>
    </source>
</evidence>
<dbReference type="PANTHER" id="PTHR11601:SF50">
    <property type="entry name" value="CYSTEINE DESULFURASE ISCS 2-RELATED"/>
    <property type="match status" value="1"/>
</dbReference>
<dbReference type="GO" id="GO:0031071">
    <property type="term" value="F:cysteine desulfurase activity"/>
    <property type="evidence" value="ECO:0007669"/>
    <property type="project" value="UniProtKB-ARBA"/>
</dbReference>
<dbReference type="Gene3D" id="3.40.640.10">
    <property type="entry name" value="Type I PLP-dependent aspartate aminotransferase-like (Major domain)"/>
    <property type="match status" value="1"/>
</dbReference>
<evidence type="ECO:0000256" key="2">
    <source>
        <dbReference type="ARBA" id="ARBA00006490"/>
    </source>
</evidence>
<dbReference type="InterPro" id="IPR015421">
    <property type="entry name" value="PyrdxlP-dep_Trfase_major"/>
</dbReference>
<keyword evidence="3" id="KW-0479">Metal-binding</keyword>
<comment type="caution">
    <text evidence="9">The sequence shown here is derived from an EMBL/GenBank/DDBJ whole genome shotgun (WGS) entry which is preliminary data.</text>
</comment>
<sequence length="406" mass="44766">MEVYMDNAATTRAYPEVVQLMNKIMEEDYGNPSSLHMKGVEAERYIRRAREILAGILKVEEKELIFTSGGTESNNLAIIGGALANQRAGKHLITTRIEHASVYQPMMFLEQMGFEVTWLPVNAYGLVDLDALREAIRPDTILVSMMCVNNEIGTIEPIADAAAIVKECNPNTLFHVDAIQGFGKVVLHPKRIGIDMLSVSGHKIHGPKGTGFLWVRDRVKVQPLMLGGGHQKGMRSGTENVPGVAGMAKAAEIEYTDFENKLEYLYGIRSYFIEEIEKLEGTVVNGGKSRGSLNRPAEDQQDACAAPHVVSVSFQDIRAEVLLHALEETHVYVSSGSACSSNHPAISGTLKAIGVEKRYLDATVRFSFSFDTTKEEIDECVAQLSRLLPMLRRYTPGGRKRGGKRV</sequence>
<dbReference type="PIRSF" id="PIRSF005572">
    <property type="entry name" value="NifS"/>
    <property type="match status" value="1"/>
</dbReference>
<organism evidence="9 11">
    <name type="scientific">Coprococcus catus</name>
    <dbReference type="NCBI Taxonomy" id="116085"/>
    <lineage>
        <taxon>Bacteria</taxon>
        <taxon>Bacillati</taxon>
        <taxon>Bacillota</taxon>
        <taxon>Clostridia</taxon>
        <taxon>Lachnospirales</taxon>
        <taxon>Lachnospiraceae</taxon>
        <taxon>Coprococcus</taxon>
    </lineage>
</organism>